<evidence type="ECO:0000313" key="6">
    <source>
        <dbReference type="EMBL" id="CDQ12331.1"/>
    </source>
</evidence>
<dbReference type="Pfam" id="PF13379">
    <property type="entry name" value="NMT1_2"/>
    <property type="match status" value="1"/>
</dbReference>
<dbReference type="EMBL" id="CP059488">
    <property type="protein sequence ID" value="QQD73793.1"/>
    <property type="molecule type" value="Genomic_DNA"/>
</dbReference>
<accession>A0A060UVG4</accession>
<keyword evidence="9" id="KW-1185">Reference proteome</keyword>
<evidence type="ECO:0000313" key="10">
    <source>
        <dbReference type="Proteomes" id="UP000595420"/>
    </source>
</evidence>
<dbReference type="Proteomes" id="UP000595420">
    <property type="component" value="Chromosome"/>
</dbReference>
<evidence type="ECO:0000313" key="7">
    <source>
        <dbReference type="EMBL" id="QQD73793.1"/>
    </source>
</evidence>
<dbReference type="SUPFAM" id="SSF53850">
    <property type="entry name" value="Periplasmic binding protein-like II"/>
    <property type="match status" value="1"/>
</dbReference>
<name>A0A060UVG4_9PROT</name>
<reference evidence="6" key="2">
    <citation type="submission" date="2014-07" db="EMBL/GenBank/DDBJ databases">
        <title>Initial genome analysis of the psychrotolerant acidophile Acidithiobacillus ferrivorans CF27: insights into iron and sulfur oxidation pathways and into biofilm formation.</title>
        <authorList>
            <person name="Talla E."/>
            <person name="Hedrich S."/>
            <person name="Mangenot S."/>
            <person name="Ji B."/>
            <person name="Johnson D.B."/>
            <person name="Barbe V."/>
            <person name="Bonnefoy V."/>
        </authorList>
    </citation>
    <scope>NUCLEOTIDE SEQUENCE [LARGE SCALE GENOMIC DNA]</scope>
    <source>
        <strain evidence="6">CF27</strain>
    </source>
</reference>
<dbReference type="PANTHER" id="PTHR30024:SF43">
    <property type="entry name" value="BLL4572 PROTEIN"/>
    <property type="match status" value="1"/>
</dbReference>
<dbReference type="AlphaFoldDB" id="A0A060UVG4"/>
<evidence type="ECO:0000256" key="2">
    <source>
        <dbReference type="ARBA" id="ARBA00022448"/>
    </source>
</evidence>
<dbReference type="EMBL" id="CCCS020000001">
    <property type="protein sequence ID" value="CDQ12331.1"/>
    <property type="molecule type" value="Genomic_DNA"/>
</dbReference>
<dbReference type="Proteomes" id="UP000193925">
    <property type="component" value="Chromosome AFERRI"/>
</dbReference>
<dbReference type="PANTHER" id="PTHR30024">
    <property type="entry name" value="ALIPHATIC SULFONATES-BINDING PROTEIN-RELATED"/>
    <property type="match status" value="1"/>
</dbReference>
<protein>
    <submittedName>
        <fullName evidence="7">ABC transporter substrate-binding protein</fullName>
    </submittedName>
    <submittedName>
        <fullName evidence="6 8">Nitrate transporter</fullName>
    </submittedName>
</protein>
<dbReference type="Gene3D" id="3.40.190.10">
    <property type="entry name" value="Periplasmic binding protein-like II"/>
    <property type="match status" value="2"/>
</dbReference>
<evidence type="ECO:0000256" key="1">
    <source>
        <dbReference type="ARBA" id="ARBA00004308"/>
    </source>
</evidence>
<reference evidence="8 9" key="3">
    <citation type="submission" date="2017-03" db="EMBL/GenBank/DDBJ databases">
        <authorList>
            <person name="Regsiter A."/>
            <person name="William W."/>
        </authorList>
    </citation>
    <scope>NUCLEOTIDE SEQUENCE [LARGE SCALE GENOMIC DNA]</scope>
    <source>
        <strain evidence="8">PRJEB5721</strain>
    </source>
</reference>
<reference evidence="6" key="1">
    <citation type="submission" date="2014-03" db="EMBL/GenBank/DDBJ databases">
        <authorList>
            <person name="Genoscope - CEA"/>
        </authorList>
    </citation>
    <scope>NUCLEOTIDE SEQUENCE [LARGE SCALE GENOMIC DNA]</scope>
    <source>
        <strain evidence="6">CF27</strain>
    </source>
</reference>
<dbReference type="InterPro" id="IPR044527">
    <property type="entry name" value="NrtA/CpmA_ABC-bd_dom"/>
</dbReference>
<evidence type="ECO:0000256" key="3">
    <source>
        <dbReference type="ARBA" id="ARBA00022475"/>
    </source>
</evidence>
<evidence type="ECO:0000256" key="5">
    <source>
        <dbReference type="ARBA" id="ARBA00023136"/>
    </source>
</evidence>
<sequence>MAHEHSLSIGYVALVDSAALIVAREGGFFAEQGLQVDLQREPSWASLRDHLLFGDLVAAHALAPLPLAATLGIASPRIPVITALTLSLNGNAITVSTALHQRLTEMGLTGGDQPLLAATALHRVIQACPATKLCFAVVSPVSNHHYQLRHWLQAAGIDPATQVQISVVPPRYMVEALRAGEIDGYCVGEPWGTLAAVEGVGMPIVSSYALWNNMMEKVLAVREDWALAQPGVHQALIRAVLAAGHWLDDPLHRLEAAPWVAAAIDVPTEVVALALTGSVPGLPQQEDFHVFTRYSANFPWHSHAHWLVRQMQAAGQWPEGADAATLIPQVYRSAEYRQAAHALQIPVPKEDFVAWGGEAQPWLLADDQGGTIRMGASRIFDGSSVLP</sequence>
<proteinExistence type="predicted"/>
<organism evidence="6">
    <name type="scientific">Acidithiobacillus ferrivorans</name>
    <dbReference type="NCBI Taxonomy" id="160808"/>
    <lineage>
        <taxon>Bacteria</taxon>
        <taxon>Pseudomonadati</taxon>
        <taxon>Pseudomonadota</taxon>
        <taxon>Acidithiobacillia</taxon>
        <taxon>Acidithiobacillales</taxon>
        <taxon>Acidithiobacillaceae</taxon>
        <taxon>Acidithiobacillus</taxon>
    </lineage>
</organism>
<evidence type="ECO:0000313" key="9">
    <source>
        <dbReference type="Proteomes" id="UP000193925"/>
    </source>
</evidence>
<gene>
    <name evidence="6" type="ORF">AFERRI_10154</name>
    <name evidence="8" type="ORF">AFERRI_11161</name>
    <name evidence="7" type="ORF">H2515_06010</name>
</gene>
<dbReference type="EMBL" id="LT841305">
    <property type="protein sequence ID" value="SMH65126.1"/>
    <property type="molecule type" value="Genomic_DNA"/>
</dbReference>
<keyword evidence="2" id="KW-0813">Transport</keyword>
<dbReference type="GO" id="GO:0012505">
    <property type="term" value="C:endomembrane system"/>
    <property type="evidence" value="ECO:0007669"/>
    <property type="project" value="UniProtKB-SubCell"/>
</dbReference>
<keyword evidence="5" id="KW-0472">Membrane</keyword>
<reference evidence="7 10" key="4">
    <citation type="submission" date="2020-07" db="EMBL/GenBank/DDBJ databases">
        <title>Complete genome sequence analysis of Acidithiobacillus ferrivorans XJFY6S-08 reveals extreme environmental adaptation to alpine acid mine drainage.</title>
        <authorList>
            <person name="Yan L."/>
            <person name="Ni Y."/>
        </authorList>
    </citation>
    <scope>NUCLEOTIDE SEQUENCE [LARGE SCALE GENOMIC DNA]</scope>
    <source>
        <strain evidence="7 10">XJFY6S-08</strain>
    </source>
</reference>
<comment type="subcellular location">
    <subcellularLocation>
        <location evidence="1">Endomembrane system</location>
    </subcellularLocation>
</comment>
<evidence type="ECO:0000256" key="4">
    <source>
        <dbReference type="ARBA" id="ARBA00022519"/>
    </source>
</evidence>
<evidence type="ECO:0000313" key="8">
    <source>
        <dbReference type="EMBL" id="SMH65126.1"/>
    </source>
</evidence>
<keyword evidence="4" id="KW-0997">Cell inner membrane</keyword>
<dbReference type="CDD" id="cd13553">
    <property type="entry name" value="PBP2_NrtA_CpmA_like"/>
    <property type="match status" value="1"/>
</dbReference>
<dbReference type="RefSeq" id="WP_035190277.1">
    <property type="nucleotide sequence ID" value="NZ_CCCS020000001.1"/>
</dbReference>
<keyword evidence="3" id="KW-1003">Cell membrane</keyword>